<dbReference type="InterPro" id="IPR036291">
    <property type="entry name" value="NAD(P)-bd_dom_sf"/>
</dbReference>
<dbReference type="PANTHER" id="PTHR11695:SF294">
    <property type="entry name" value="RETICULON-4-INTERACTING PROTEIN 1, MITOCHONDRIAL"/>
    <property type="match status" value="1"/>
</dbReference>
<gene>
    <name evidence="2" type="ORF">FFLO_01679</name>
</gene>
<dbReference type="GO" id="GO:0016491">
    <property type="term" value="F:oxidoreductase activity"/>
    <property type="evidence" value="ECO:0007669"/>
    <property type="project" value="InterPro"/>
</dbReference>
<dbReference type="InterPro" id="IPR011032">
    <property type="entry name" value="GroES-like_sf"/>
</dbReference>
<feature type="domain" description="Enoyl reductase (ER)" evidence="1">
    <location>
        <begin position="15"/>
        <end position="335"/>
    </location>
</feature>
<dbReference type="Gene3D" id="3.40.50.720">
    <property type="entry name" value="NAD(P)-binding Rossmann-like Domain"/>
    <property type="match status" value="1"/>
</dbReference>
<name>A0A8K0NSI8_9TREE</name>
<evidence type="ECO:0000313" key="3">
    <source>
        <dbReference type="Proteomes" id="UP000812966"/>
    </source>
</evidence>
<dbReference type="CDD" id="cd08267">
    <property type="entry name" value="MDR1"/>
    <property type="match status" value="1"/>
</dbReference>
<dbReference type="OrthoDB" id="2581533at2759"/>
<dbReference type="Pfam" id="PF00107">
    <property type="entry name" value="ADH_zinc_N"/>
    <property type="match status" value="1"/>
</dbReference>
<dbReference type="Proteomes" id="UP000812966">
    <property type="component" value="Unassembled WGS sequence"/>
</dbReference>
<sequence length="338" mass="36250">MLVCPAAWYQTVRGKPADALKLNESAPVPKPAQGEVLIRVHSVGLNPVGYKLMAMTVWPLFKLPAIPELDFSGTVVDANGTTWKAGQKVLGRFGTGAKMNKGQGALSEYTVISAENIVEKPDSLPFDQAAGLSTVGLTAYDCLSVRPNQVKPGSSVFINGGSSSVGQMAVQIAKNMGASDIAASCSKENHAIVRELGATDLYDYKASPLTEQLKSSRSGRPFDLIVDAVGSPELFTSSTSYLKPDGLFVTISANGSTAAPMGMAMFRPTFLGGTPRAFKLIMTDWNKGHFADMLRWQSEKKLKVPIDSVHQGTQQGVMQAYDRIMSERAKGKVIIDMQ</sequence>
<dbReference type="InterPro" id="IPR020843">
    <property type="entry name" value="ER"/>
</dbReference>
<dbReference type="GO" id="GO:0005739">
    <property type="term" value="C:mitochondrion"/>
    <property type="evidence" value="ECO:0007669"/>
    <property type="project" value="TreeGrafter"/>
</dbReference>
<dbReference type="PANTHER" id="PTHR11695">
    <property type="entry name" value="ALCOHOL DEHYDROGENASE RELATED"/>
    <property type="match status" value="1"/>
</dbReference>
<comment type="caution">
    <text evidence="2">The sequence shown here is derived from an EMBL/GenBank/DDBJ whole genome shotgun (WGS) entry which is preliminary data.</text>
</comment>
<proteinExistence type="predicted"/>
<dbReference type="Pfam" id="PF08240">
    <property type="entry name" value="ADH_N"/>
    <property type="match status" value="1"/>
</dbReference>
<dbReference type="SMART" id="SM00829">
    <property type="entry name" value="PKS_ER"/>
    <property type="match status" value="1"/>
</dbReference>
<protein>
    <recommendedName>
        <fullName evidence="1">Enoyl reductase (ER) domain-containing protein</fullName>
    </recommendedName>
</protein>
<dbReference type="AlphaFoldDB" id="A0A8K0NSI8"/>
<dbReference type="SUPFAM" id="SSF51735">
    <property type="entry name" value="NAD(P)-binding Rossmann-fold domains"/>
    <property type="match status" value="1"/>
</dbReference>
<dbReference type="InterPro" id="IPR013154">
    <property type="entry name" value="ADH-like_N"/>
</dbReference>
<keyword evidence="3" id="KW-1185">Reference proteome</keyword>
<organism evidence="2 3">
    <name type="scientific">Filobasidium floriforme</name>
    <dbReference type="NCBI Taxonomy" id="5210"/>
    <lineage>
        <taxon>Eukaryota</taxon>
        <taxon>Fungi</taxon>
        <taxon>Dikarya</taxon>
        <taxon>Basidiomycota</taxon>
        <taxon>Agaricomycotina</taxon>
        <taxon>Tremellomycetes</taxon>
        <taxon>Filobasidiales</taxon>
        <taxon>Filobasidiaceae</taxon>
        <taxon>Filobasidium</taxon>
    </lineage>
</organism>
<evidence type="ECO:0000259" key="1">
    <source>
        <dbReference type="SMART" id="SM00829"/>
    </source>
</evidence>
<reference evidence="2" key="1">
    <citation type="submission" date="2020-04" db="EMBL/GenBank/DDBJ databases">
        <title>Analysis of mating type loci in Filobasidium floriforme.</title>
        <authorList>
            <person name="Nowrousian M."/>
        </authorList>
    </citation>
    <scope>NUCLEOTIDE SEQUENCE</scope>
    <source>
        <strain evidence="2">CBS 6242</strain>
    </source>
</reference>
<evidence type="ECO:0000313" key="2">
    <source>
        <dbReference type="EMBL" id="KAG7562850.1"/>
    </source>
</evidence>
<dbReference type="Gene3D" id="3.90.180.10">
    <property type="entry name" value="Medium-chain alcohol dehydrogenases, catalytic domain"/>
    <property type="match status" value="1"/>
</dbReference>
<dbReference type="InterPro" id="IPR050700">
    <property type="entry name" value="YIM1/Zinc_Alcohol_DH_Fams"/>
</dbReference>
<dbReference type="InterPro" id="IPR013149">
    <property type="entry name" value="ADH-like_C"/>
</dbReference>
<dbReference type="SUPFAM" id="SSF50129">
    <property type="entry name" value="GroES-like"/>
    <property type="match status" value="1"/>
</dbReference>
<dbReference type="EMBL" id="JABELV010000024">
    <property type="protein sequence ID" value="KAG7562850.1"/>
    <property type="molecule type" value="Genomic_DNA"/>
</dbReference>
<accession>A0A8K0NSI8</accession>